<keyword evidence="3" id="KW-0411">Iron-sulfur</keyword>
<dbReference type="RefSeq" id="WP_127111397.1">
    <property type="nucleotide sequence ID" value="NZ_RZGR01000024.1"/>
</dbReference>
<evidence type="ECO:0000313" key="6">
    <source>
        <dbReference type="Proteomes" id="UP000288012"/>
    </source>
</evidence>
<accession>A0A3S0VMP0</accession>
<reference evidence="5 6" key="1">
    <citation type="submission" date="2018-12" db="EMBL/GenBank/DDBJ databases">
        <title>Legionella sp,whole genome shotgun sequence.</title>
        <authorList>
            <person name="Wu H."/>
        </authorList>
    </citation>
    <scope>NUCLEOTIDE SEQUENCE [LARGE SCALE GENOMIC DNA]</scope>
    <source>
        <strain evidence="6">km714</strain>
    </source>
</reference>
<dbReference type="GO" id="GO:0046872">
    <property type="term" value="F:metal ion binding"/>
    <property type="evidence" value="ECO:0007669"/>
    <property type="project" value="UniProtKB-KW"/>
</dbReference>
<dbReference type="GO" id="GO:0003824">
    <property type="term" value="F:catalytic activity"/>
    <property type="evidence" value="ECO:0007669"/>
    <property type="project" value="InterPro"/>
</dbReference>
<dbReference type="SUPFAM" id="SSF102114">
    <property type="entry name" value="Radical SAM enzymes"/>
    <property type="match status" value="1"/>
</dbReference>
<proteinExistence type="predicted"/>
<dbReference type="CDD" id="cd01335">
    <property type="entry name" value="Radical_SAM"/>
    <property type="match status" value="1"/>
</dbReference>
<dbReference type="InterPro" id="IPR006638">
    <property type="entry name" value="Elp3/MiaA/NifB-like_rSAM"/>
</dbReference>
<dbReference type="GO" id="GO:0051536">
    <property type="term" value="F:iron-sulfur cluster binding"/>
    <property type="evidence" value="ECO:0007669"/>
    <property type="project" value="UniProtKB-KW"/>
</dbReference>
<dbReference type="SFLD" id="SFLDS00029">
    <property type="entry name" value="Radical_SAM"/>
    <property type="match status" value="1"/>
</dbReference>
<gene>
    <name evidence="5" type="ORF">EKM59_08270</name>
</gene>
<dbReference type="InterPro" id="IPR058240">
    <property type="entry name" value="rSAM_sf"/>
</dbReference>
<dbReference type="NCBIfam" id="NF033668">
    <property type="entry name" value="rSAM_PA0069"/>
    <property type="match status" value="1"/>
</dbReference>
<evidence type="ECO:0000256" key="2">
    <source>
        <dbReference type="ARBA" id="ARBA00023004"/>
    </source>
</evidence>
<feature type="domain" description="Elp3/MiaA/NifB-like radical SAM core" evidence="4">
    <location>
        <begin position="64"/>
        <end position="292"/>
    </location>
</feature>
<dbReference type="PANTHER" id="PTHR43432:SF3">
    <property type="entry name" value="SLR0285 PROTEIN"/>
    <property type="match status" value="1"/>
</dbReference>
<dbReference type="Pfam" id="PF04055">
    <property type="entry name" value="Radical_SAM"/>
    <property type="match status" value="1"/>
</dbReference>
<dbReference type="EMBL" id="RZGR01000024">
    <property type="protein sequence ID" value="RUQ84962.1"/>
    <property type="molecule type" value="Genomic_DNA"/>
</dbReference>
<organism evidence="5 6">
    <name type="scientific">Legionella septentrionalis</name>
    <dbReference type="NCBI Taxonomy" id="2498109"/>
    <lineage>
        <taxon>Bacteria</taxon>
        <taxon>Pseudomonadati</taxon>
        <taxon>Pseudomonadota</taxon>
        <taxon>Gammaproteobacteria</taxon>
        <taxon>Legionellales</taxon>
        <taxon>Legionellaceae</taxon>
        <taxon>Legionella</taxon>
    </lineage>
</organism>
<evidence type="ECO:0000313" key="5">
    <source>
        <dbReference type="EMBL" id="RUQ84962.1"/>
    </source>
</evidence>
<dbReference type="PANTHER" id="PTHR43432">
    <property type="entry name" value="SLR0285 PROTEIN"/>
    <property type="match status" value="1"/>
</dbReference>
<dbReference type="InterPro" id="IPR040086">
    <property type="entry name" value="MJ0683-like"/>
</dbReference>
<dbReference type="SMART" id="SM00729">
    <property type="entry name" value="Elp3"/>
    <property type="match status" value="1"/>
</dbReference>
<keyword evidence="6" id="KW-1185">Reference proteome</keyword>
<comment type="caution">
    <text evidence="5">The sequence shown here is derived from an EMBL/GenBank/DDBJ whole genome shotgun (WGS) entry which is preliminary data.</text>
</comment>
<dbReference type="Gene3D" id="3.80.30.30">
    <property type="match status" value="1"/>
</dbReference>
<keyword evidence="2" id="KW-0408">Iron</keyword>
<name>A0A3S0VMP0_9GAMM</name>
<evidence type="ECO:0000256" key="3">
    <source>
        <dbReference type="ARBA" id="ARBA00023014"/>
    </source>
</evidence>
<evidence type="ECO:0000256" key="1">
    <source>
        <dbReference type="ARBA" id="ARBA00022723"/>
    </source>
</evidence>
<keyword evidence="1" id="KW-0479">Metal-binding</keyword>
<protein>
    <submittedName>
        <fullName evidence="5">PA0069 family radical SAM protein</fullName>
    </submittedName>
</protein>
<dbReference type="Proteomes" id="UP000288012">
    <property type="component" value="Unassembled WGS sequence"/>
</dbReference>
<dbReference type="InterPro" id="IPR007197">
    <property type="entry name" value="rSAM"/>
</dbReference>
<sequence>MKPKNIKNRGAVSNPPGRFETITQEDFDDGWDLAEEALPLLETAFFPEAAKSIISRNDSPDLGFAQSINPYRGCEHGCIYCYARPSHAYVNLSPGIDFETKIFYKENAHKLLEKEINKSNYVCKPIIIGANTDPYQPIESKLKITRQLLEVLNHHKHPVSIITKNSLIERDMDLLSELAKENLLHVAISITSLSPKLKLILEPRTSTPQARLGIVKELSLGNIPVRVMVAPVIPIITDNEVEKILSAASDAGAKYASYVLLRLPYEVKTLFREWLEKHFPMRAEHVMSIIQQMRGGKDYDATFGKRMRGEGEFANLLATRFKLACKRFKLNQTPLQALDTQKFTKKEKSYTQLTLWGEEQ</sequence>
<evidence type="ECO:0000259" key="4">
    <source>
        <dbReference type="SMART" id="SM00729"/>
    </source>
</evidence>
<dbReference type="SFLD" id="SFLDG01084">
    <property type="entry name" value="Uncharacterised_Radical_SAM_Su"/>
    <property type="match status" value="1"/>
</dbReference>
<dbReference type="AlphaFoldDB" id="A0A3S0VMP0"/>